<dbReference type="EMBL" id="PQXF01000024">
    <property type="protein sequence ID" value="PXF59461.1"/>
    <property type="molecule type" value="Genomic_DNA"/>
</dbReference>
<accession>A0AC61L0R0</accession>
<reference evidence="1" key="1">
    <citation type="submission" date="2018-01" db="EMBL/GenBank/DDBJ databases">
        <authorList>
            <person name="Krukenberg V."/>
        </authorList>
    </citation>
    <scope>NUCLEOTIDE SEQUENCE</scope>
    <source>
        <strain evidence="1">E20ANME2</strain>
    </source>
</reference>
<dbReference type="Proteomes" id="UP000248329">
    <property type="component" value="Unassembled WGS sequence"/>
</dbReference>
<organism evidence="1 2">
    <name type="scientific">Candidatus Methanogaster sp</name>
    <dbReference type="NCBI Taxonomy" id="3386292"/>
    <lineage>
        <taxon>Archaea</taxon>
        <taxon>Methanobacteriati</taxon>
        <taxon>Methanobacteriota</taxon>
        <taxon>Stenosarchaea group</taxon>
        <taxon>Methanomicrobia</taxon>
        <taxon>Methanosarcinales</taxon>
        <taxon>ANME-2 cluster</taxon>
        <taxon>Candidatus Methanogasteraceae</taxon>
        <taxon>Candidatus Methanogaster</taxon>
    </lineage>
</organism>
<evidence type="ECO:0000313" key="2">
    <source>
        <dbReference type="Proteomes" id="UP000248329"/>
    </source>
</evidence>
<comment type="caution">
    <text evidence="1">The sequence shown here is derived from an EMBL/GenBank/DDBJ whole genome shotgun (WGS) entry which is preliminary data.</text>
</comment>
<proteinExistence type="predicted"/>
<gene>
    <name evidence="1" type="ORF">C4B59_11230</name>
</gene>
<name>A0AC61L0R0_9EURY</name>
<sequence>MNAKSRVILTNNVAKVLKHEQKFNLMVERACNDISKRCIKMNDGRLLRMEYVMPPSVDKKLHHRLPHWLPLPFGAILPRNVWMATPM</sequence>
<protein>
    <submittedName>
        <fullName evidence="1">Uncharacterized protein</fullName>
    </submittedName>
</protein>
<evidence type="ECO:0000313" key="1">
    <source>
        <dbReference type="EMBL" id="PXF59461.1"/>
    </source>
</evidence>